<evidence type="ECO:0000256" key="3">
    <source>
        <dbReference type="ARBA" id="ARBA00022989"/>
    </source>
</evidence>
<keyword evidence="2 5" id="KW-0812">Transmembrane</keyword>
<gene>
    <name evidence="7" type="primary">lapB</name>
    <name evidence="7" type="ORF">CPBP_00771</name>
</gene>
<reference evidence="7 8" key="1">
    <citation type="submission" date="2020-06" db="EMBL/GenBank/DDBJ databases">
        <title>The endosymbiont of the kinetoplastid Bodo saltans is a Paracaedibacter-like alpha-proteobacterium possessing a putative toxin-antitoxin system.</title>
        <authorList>
            <person name="Midha S."/>
            <person name="Rigden D.J."/>
            <person name="Siozios S."/>
            <person name="Hurst G.D.D."/>
            <person name="Jackson A.P."/>
        </authorList>
    </citation>
    <scope>NUCLEOTIDE SEQUENCE [LARGE SCALE GENOMIC DNA]</scope>
    <source>
        <strain evidence="7">Lake Konstanz</strain>
    </source>
</reference>
<keyword evidence="8" id="KW-1185">Reference proteome</keyword>
<dbReference type="SUPFAM" id="SSF48452">
    <property type="entry name" value="TPR-like"/>
    <property type="match status" value="1"/>
</dbReference>
<comment type="subcellular location">
    <subcellularLocation>
        <location evidence="1">Membrane</location>
    </subcellularLocation>
</comment>
<dbReference type="AlphaFoldDB" id="A0A7L9RTS9"/>
<dbReference type="GO" id="GO:0016020">
    <property type="term" value="C:membrane"/>
    <property type="evidence" value="ECO:0007669"/>
    <property type="project" value="UniProtKB-SubCell"/>
</dbReference>
<dbReference type="Gene3D" id="1.25.40.10">
    <property type="entry name" value="Tetratricopeptide repeat domain"/>
    <property type="match status" value="1"/>
</dbReference>
<dbReference type="RefSeq" id="WP_350331549.1">
    <property type="nucleotide sequence ID" value="NZ_CP054719.1"/>
</dbReference>
<evidence type="ECO:0000256" key="2">
    <source>
        <dbReference type="ARBA" id="ARBA00022692"/>
    </source>
</evidence>
<name>A0A7L9RTS9_9PROT</name>
<evidence type="ECO:0000313" key="7">
    <source>
        <dbReference type="EMBL" id="QOL19994.1"/>
    </source>
</evidence>
<feature type="transmembrane region" description="Helical" evidence="5">
    <location>
        <begin position="42"/>
        <end position="65"/>
    </location>
</feature>
<accession>A0A7L9RTS9</accession>
<dbReference type="InterPro" id="IPR010817">
    <property type="entry name" value="HemY_N"/>
</dbReference>
<sequence>MIKSILKLLLFLCIGGVVVFAYQAKGHVDIRWENVSVSMKIGTFVLLILLGTWILFYVFLFVNYLGQLAKNLRQYWRNRHELEGHRYTEEAISALAGGLSEVALKKARKGSELLKESLFAQWVYAVAMNEVGSGLDESVIAGLVKSKSFGLAGYRLRIEQLLKQRDQATAVNEVEAAVERYPNAIWLLQTLFKVYVHQGDVQKAMEIAKKLRQLNHSDADAKMALCYVLQSRMETKLEQKLKCLQLAHELDKTNPIVGIEISRLHIEAGRIKKAQQVIETVWKYSRQPELGHVYLETLTGLNSEEMLAGALKLLEISSASTEGYVVVIKACIQSEFYQKARYYLEKAIQANGGMSYGLFELRADLSKKDAAEKVDYPLWIKQVAAHKRFEGWECAHCKSVSYQWEAECLRCGDVGSYFWKGEHEHENNFFAIKGV</sequence>
<organism evidence="7 8">
    <name type="scientific">Candidatus Bodocaedibacter vickermanii</name>
    <dbReference type="NCBI Taxonomy" id="2741701"/>
    <lineage>
        <taxon>Bacteria</taxon>
        <taxon>Pseudomonadati</taxon>
        <taxon>Pseudomonadota</taxon>
        <taxon>Alphaproteobacteria</taxon>
        <taxon>Holosporales</taxon>
        <taxon>Candidatus Paracaedibacteraceae</taxon>
        <taxon>Candidatus Bodocaedibacter</taxon>
    </lineage>
</organism>
<evidence type="ECO:0000259" key="6">
    <source>
        <dbReference type="Pfam" id="PF07219"/>
    </source>
</evidence>
<keyword evidence="4 5" id="KW-0472">Membrane</keyword>
<evidence type="ECO:0000256" key="5">
    <source>
        <dbReference type="SAM" id="Phobius"/>
    </source>
</evidence>
<dbReference type="EMBL" id="CP054719">
    <property type="protein sequence ID" value="QOL19994.1"/>
    <property type="molecule type" value="Genomic_DNA"/>
</dbReference>
<dbReference type="KEGG" id="pbal:CPBP_00771"/>
<protein>
    <submittedName>
        <fullName evidence="7">Lipopolysaccharide assembly protein B</fullName>
    </submittedName>
</protein>
<keyword evidence="3 5" id="KW-1133">Transmembrane helix</keyword>
<evidence type="ECO:0000256" key="1">
    <source>
        <dbReference type="ARBA" id="ARBA00004370"/>
    </source>
</evidence>
<evidence type="ECO:0000313" key="8">
    <source>
        <dbReference type="Proteomes" id="UP000594001"/>
    </source>
</evidence>
<dbReference type="InterPro" id="IPR011990">
    <property type="entry name" value="TPR-like_helical_dom_sf"/>
</dbReference>
<dbReference type="Pfam" id="PF07219">
    <property type="entry name" value="HemY_N"/>
    <property type="match status" value="1"/>
</dbReference>
<feature type="domain" description="HemY N-terminal" evidence="6">
    <location>
        <begin position="26"/>
        <end position="128"/>
    </location>
</feature>
<dbReference type="Proteomes" id="UP000594001">
    <property type="component" value="Chromosome"/>
</dbReference>
<evidence type="ECO:0000256" key="4">
    <source>
        <dbReference type="ARBA" id="ARBA00023136"/>
    </source>
</evidence>
<proteinExistence type="predicted"/>